<evidence type="ECO:0000256" key="2">
    <source>
        <dbReference type="ARBA" id="ARBA00022485"/>
    </source>
</evidence>
<proteinExistence type="predicted"/>
<name>A0A1W2B2F3_9FIRM</name>
<sequence length="352" mass="39045">MKHYIIPIFIPHLGCQHQCIFCNQQKITGKLTPVTAMQVGAIINERLAAINQKRHIEVAFYGGSFTSLPEGIQNDLLAPATECLRSGRIHAIRLSTRPDCINAQTVNNLSKQGVTIVELGVQSLDDNVLVRAARGHNSQVVAEAVTILKKTGLRCGLQLMPGLPGEDWISLIRTVQQSVKLRPDFVRIYPTVVIAGTALAESYRQGAYHPLSLTQAVVRSAYMKIVFQRQGIDVIRTGLQASEELDSKETVIAGPYHPAFGELVDSHIFYLMLAGFIEKNPIRFPTNLIIRHHPQDCSKIRGQYNSNINSLKRCYRLLRVSLYADATIKKGNLVVGYGGQAYLMNKNMISSI</sequence>
<reference evidence="8 9" key="1">
    <citation type="submission" date="2017-04" db="EMBL/GenBank/DDBJ databases">
        <authorList>
            <person name="Afonso C.L."/>
            <person name="Miller P.J."/>
            <person name="Scott M.A."/>
            <person name="Spackman E."/>
            <person name="Goraichik I."/>
            <person name="Dimitrov K.M."/>
            <person name="Suarez D.L."/>
            <person name="Swayne D.E."/>
        </authorList>
    </citation>
    <scope>NUCLEOTIDE SEQUENCE [LARGE SCALE GENOMIC DNA]</scope>
    <source>
        <strain evidence="8 9">DSM 5090</strain>
    </source>
</reference>
<dbReference type="GO" id="GO:0046872">
    <property type="term" value="F:metal ion binding"/>
    <property type="evidence" value="ECO:0007669"/>
    <property type="project" value="UniProtKB-KW"/>
</dbReference>
<dbReference type="InterPro" id="IPR032432">
    <property type="entry name" value="Radical_SAM_C"/>
</dbReference>
<dbReference type="GO" id="GO:0051539">
    <property type="term" value="F:4 iron, 4 sulfur cluster binding"/>
    <property type="evidence" value="ECO:0007669"/>
    <property type="project" value="UniProtKB-KW"/>
</dbReference>
<dbReference type="OrthoDB" id="9815044at2"/>
<dbReference type="GO" id="GO:0005737">
    <property type="term" value="C:cytoplasm"/>
    <property type="evidence" value="ECO:0007669"/>
    <property type="project" value="TreeGrafter"/>
</dbReference>
<evidence type="ECO:0000259" key="7">
    <source>
        <dbReference type="PROSITE" id="PS51918"/>
    </source>
</evidence>
<dbReference type="STRING" id="112901.SAMN04488500_106270"/>
<dbReference type="InterPro" id="IPR058240">
    <property type="entry name" value="rSAM_sf"/>
</dbReference>
<dbReference type="SUPFAM" id="SSF102114">
    <property type="entry name" value="Radical SAM enzymes"/>
    <property type="match status" value="1"/>
</dbReference>
<evidence type="ECO:0000256" key="1">
    <source>
        <dbReference type="ARBA" id="ARBA00001966"/>
    </source>
</evidence>
<evidence type="ECO:0000256" key="6">
    <source>
        <dbReference type="ARBA" id="ARBA00023014"/>
    </source>
</evidence>
<dbReference type="InterPro" id="IPR023404">
    <property type="entry name" value="rSAM_horseshoe"/>
</dbReference>
<gene>
    <name evidence="8" type="ORF">SAMN04488500_106270</name>
</gene>
<evidence type="ECO:0000313" key="8">
    <source>
        <dbReference type="EMBL" id="SMC67185.1"/>
    </source>
</evidence>
<evidence type="ECO:0000256" key="3">
    <source>
        <dbReference type="ARBA" id="ARBA00022691"/>
    </source>
</evidence>
<dbReference type="GO" id="GO:0003824">
    <property type="term" value="F:catalytic activity"/>
    <property type="evidence" value="ECO:0007669"/>
    <property type="project" value="InterPro"/>
</dbReference>
<protein>
    <submittedName>
        <fullName evidence="8">Radical SAM superfamily protein</fullName>
    </submittedName>
</protein>
<dbReference type="PROSITE" id="PS51918">
    <property type="entry name" value="RADICAL_SAM"/>
    <property type="match status" value="1"/>
</dbReference>
<evidence type="ECO:0000313" key="9">
    <source>
        <dbReference type="Proteomes" id="UP000192738"/>
    </source>
</evidence>
<dbReference type="SFLD" id="SFLDS00029">
    <property type="entry name" value="Radical_SAM"/>
    <property type="match status" value="1"/>
</dbReference>
<organism evidence="8 9">
    <name type="scientific">Sporomusa malonica</name>
    <dbReference type="NCBI Taxonomy" id="112901"/>
    <lineage>
        <taxon>Bacteria</taxon>
        <taxon>Bacillati</taxon>
        <taxon>Bacillota</taxon>
        <taxon>Negativicutes</taxon>
        <taxon>Selenomonadales</taxon>
        <taxon>Sporomusaceae</taxon>
        <taxon>Sporomusa</taxon>
    </lineage>
</organism>
<dbReference type="EMBL" id="FWXI01000006">
    <property type="protein sequence ID" value="SMC67185.1"/>
    <property type="molecule type" value="Genomic_DNA"/>
</dbReference>
<evidence type="ECO:0000256" key="5">
    <source>
        <dbReference type="ARBA" id="ARBA00023004"/>
    </source>
</evidence>
<dbReference type="CDD" id="cd01335">
    <property type="entry name" value="Radical_SAM"/>
    <property type="match status" value="1"/>
</dbReference>
<dbReference type="RefSeq" id="WP_084575464.1">
    <property type="nucleotide sequence ID" value="NZ_CP155572.1"/>
</dbReference>
<dbReference type="Pfam" id="PF16199">
    <property type="entry name" value="Radical_SAM_C"/>
    <property type="match status" value="1"/>
</dbReference>
<feature type="domain" description="Radical SAM core" evidence="7">
    <location>
        <begin position="1"/>
        <end position="233"/>
    </location>
</feature>
<dbReference type="InterPro" id="IPR007197">
    <property type="entry name" value="rSAM"/>
</dbReference>
<dbReference type="GO" id="GO:0002926">
    <property type="term" value="P:tRNA wobble base 5-methoxycarbonylmethyl-2-thiouridinylation"/>
    <property type="evidence" value="ECO:0007669"/>
    <property type="project" value="TreeGrafter"/>
</dbReference>
<dbReference type="Pfam" id="PF04055">
    <property type="entry name" value="Radical_SAM"/>
    <property type="match status" value="1"/>
</dbReference>
<dbReference type="Gene3D" id="3.80.30.20">
    <property type="entry name" value="tm_1862 like domain"/>
    <property type="match status" value="1"/>
</dbReference>
<keyword evidence="3" id="KW-0949">S-adenosyl-L-methionine</keyword>
<keyword evidence="5" id="KW-0408">Iron</keyword>
<keyword evidence="6" id="KW-0411">Iron-sulfur</keyword>
<keyword evidence="4" id="KW-0479">Metal-binding</keyword>
<dbReference type="PANTHER" id="PTHR11135">
    <property type="entry name" value="HISTONE ACETYLTRANSFERASE-RELATED"/>
    <property type="match status" value="1"/>
</dbReference>
<dbReference type="SFLD" id="SFLDG01082">
    <property type="entry name" value="B12-binding_domain_containing"/>
    <property type="match status" value="1"/>
</dbReference>
<dbReference type="InterPro" id="IPR006638">
    <property type="entry name" value="Elp3/MiaA/NifB-like_rSAM"/>
</dbReference>
<dbReference type="InterPro" id="IPR039661">
    <property type="entry name" value="ELP3"/>
</dbReference>
<evidence type="ECO:0000256" key="4">
    <source>
        <dbReference type="ARBA" id="ARBA00022723"/>
    </source>
</evidence>
<comment type="cofactor">
    <cofactor evidence="1">
        <name>[4Fe-4S] cluster</name>
        <dbReference type="ChEBI" id="CHEBI:49883"/>
    </cofactor>
</comment>
<dbReference type="SFLD" id="SFLDG01086">
    <property type="entry name" value="elongater_protein-like"/>
    <property type="match status" value="1"/>
</dbReference>
<keyword evidence="2" id="KW-0004">4Fe-4S</keyword>
<dbReference type="AlphaFoldDB" id="A0A1W2B2F3"/>
<accession>A0A1W2B2F3</accession>
<dbReference type="Proteomes" id="UP000192738">
    <property type="component" value="Unassembled WGS sequence"/>
</dbReference>
<dbReference type="SMART" id="SM00729">
    <property type="entry name" value="Elp3"/>
    <property type="match status" value="1"/>
</dbReference>
<dbReference type="PANTHER" id="PTHR11135:SF0">
    <property type="entry name" value="ELONGATOR COMPLEX PROTEIN 3"/>
    <property type="match status" value="1"/>
</dbReference>
<keyword evidence="9" id="KW-1185">Reference proteome</keyword>